<organism evidence="2">
    <name type="scientific">viral metagenome</name>
    <dbReference type="NCBI Taxonomy" id="1070528"/>
    <lineage>
        <taxon>unclassified sequences</taxon>
        <taxon>metagenomes</taxon>
        <taxon>organismal metagenomes</taxon>
    </lineage>
</organism>
<name>A0A6C0E578_9ZZZZ</name>
<sequence length="327" mass="36858">MDLFEKFNEINKLKAKYNNDIVVVYNRYNNMIQTAIRNLLGSRNATIRMYINQYNRDILVLREKYNSDVVKINALPLPPISGLKKKALLIGINYPGSPYPLSGCMNDISSIEKIIVEKLSFQSVVKLHDSSTILPTKVNIISQLTSLLYNSKAGDILFFHYSGHGSQIKDTNGDEADGLDEVIIPIDYFSNRSIIVDDELKSIIQTNLKEGVKLFVLMDCCHSGTIFDLKYNYDANWNSVINTNSEDTRGDIIVISGCSDPQTTYDTQINNLYQGTTTWTFTQCLKPNITWKQLIVDMRNMLVGTGLSIQVPQISTGRSFDINAVVI</sequence>
<dbReference type="PANTHER" id="PTHR48104">
    <property type="entry name" value="METACASPASE-4"/>
    <property type="match status" value="1"/>
</dbReference>
<evidence type="ECO:0000259" key="1">
    <source>
        <dbReference type="Pfam" id="PF00656"/>
    </source>
</evidence>
<dbReference type="PANTHER" id="PTHR48104:SF30">
    <property type="entry name" value="METACASPASE-1"/>
    <property type="match status" value="1"/>
</dbReference>
<dbReference type="EMBL" id="MN739735">
    <property type="protein sequence ID" value="QHT23740.1"/>
    <property type="molecule type" value="Genomic_DNA"/>
</dbReference>
<accession>A0A6C0E578</accession>
<dbReference type="GO" id="GO:0006508">
    <property type="term" value="P:proteolysis"/>
    <property type="evidence" value="ECO:0007669"/>
    <property type="project" value="InterPro"/>
</dbReference>
<dbReference type="InterPro" id="IPR011600">
    <property type="entry name" value="Pept_C14_caspase"/>
</dbReference>
<dbReference type="Pfam" id="PF00656">
    <property type="entry name" value="Peptidase_C14"/>
    <property type="match status" value="1"/>
</dbReference>
<feature type="domain" description="Peptidase C14 caspase" evidence="1">
    <location>
        <begin position="84"/>
        <end position="316"/>
    </location>
</feature>
<dbReference type="GO" id="GO:0004197">
    <property type="term" value="F:cysteine-type endopeptidase activity"/>
    <property type="evidence" value="ECO:0007669"/>
    <property type="project" value="InterPro"/>
</dbReference>
<dbReference type="GO" id="GO:0005737">
    <property type="term" value="C:cytoplasm"/>
    <property type="evidence" value="ECO:0007669"/>
    <property type="project" value="TreeGrafter"/>
</dbReference>
<reference evidence="2" key="1">
    <citation type="journal article" date="2020" name="Nature">
        <title>Giant virus diversity and host interactions through global metagenomics.</title>
        <authorList>
            <person name="Schulz F."/>
            <person name="Roux S."/>
            <person name="Paez-Espino D."/>
            <person name="Jungbluth S."/>
            <person name="Walsh D.A."/>
            <person name="Denef V.J."/>
            <person name="McMahon K.D."/>
            <person name="Konstantinidis K.T."/>
            <person name="Eloe-Fadrosh E.A."/>
            <person name="Kyrpides N.C."/>
            <person name="Woyke T."/>
        </authorList>
    </citation>
    <scope>NUCLEOTIDE SEQUENCE</scope>
    <source>
        <strain evidence="2">GVMAG-M-3300023179-132</strain>
    </source>
</reference>
<dbReference type="InterPro" id="IPR050452">
    <property type="entry name" value="Metacaspase"/>
</dbReference>
<protein>
    <recommendedName>
        <fullName evidence="1">Peptidase C14 caspase domain-containing protein</fullName>
    </recommendedName>
</protein>
<evidence type="ECO:0000313" key="2">
    <source>
        <dbReference type="EMBL" id="QHT23740.1"/>
    </source>
</evidence>
<dbReference type="Gene3D" id="3.40.50.12660">
    <property type="match status" value="1"/>
</dbReference>
<dbReference type="AlphaFoldDB" id="A0A6C0E578"/>
<proteinExistence type="predicted"/>